<comment type="caution">
    <text evidence="8">The sequence shown here is derived from an EMBL/GenBank/DDBJ whole genome shotgun (WGS) entry which is preliminary data.</text>
</comment>
<accession>A0ABT9VL31</accession>
<keyword evidence="2 6" id="KW-0489">Methyltransferase</keyword>
<evidence type="ECO:0000256" key="1">
    <source>
        <dbReference type="ARBA" id="ARBA00012162"/>
    </source>
</evidence>
<keyword evidence="5" id="KW-0627">Porphyrin biosynthesis</keyword>
<reference evidence="8 9" key="1">
    <citation type="submission" date="2023-07" db="EMBL/GenBank/DDBJ databases">
        <title>Genomic Encyclopedia of Type Strains, Phase IV (KMG-IV): sequencing the most valuable type-strain genomes for metagenomic binning, comparative biology and taxonomic classification.</title>
        <authorList>
            <person name="Goeker M."/>
        </authorList>
    </citation>
    <scope>NUCLEOTIDE SEQUENCE [LARGE SCALE GENOMIC DNA]</scope>
    <source>
        <strain evidence="8 9">DSM 19092</strain>
    </source>
</reference>
<evidence type="ECO:0000256" key="6">
    <source>
        <dbReference type="RuleBase" id="RU003960"/>
    </source>
</evidence>
<dbReference type="CDD" id="cd11642">
    <property type="entry name" value="SUMT"/>
    <property type="match status" value="1"/>
</dbReference>
<dbReference type="PANTHER" id="PTHR45790:SF3">
    <property type="entry name" value="S-ADENOSYL-L-METHIONINE-DEPENDENT UROPORPHYRINOGEN III METHYLTRANSFERASE, CHLOROPLASTIC"/>
    <property type="match status" value="1"/>
</dbReference>
<dbReference type="InterPro" id="IPR035996">
    <property type="entry name" value="4pyrrol_Methylase_sf"/>
</dbReference>
<gene>
    <name evidence="8" type="ORF">J2S06_000747</name>
</gene>
<evidence type="ECO:0000256" key="5">
    <source>
        <dbReference type="ARBA" id="ARBA00023244"/>
    </source>
</evidence>
<keyword evidence="3 6" id="KW-0808">Transferase</keyword>
<dbReference type="GO" id="GO:0004851">
    <property type="term" value="F:uroporphyrin-III C-methyltransferase activity"/>
    <property type="evidence" value="ECO:0007669"/>
    <property type="project" value="UniProtKB-EC"/>
</dbReference>
<dbReference type="Gene3D" id="3.30.950.10">
    <property type="entry name" value="Methyltransferase, Cobalt-precorrin-4 Transmethylase, Domain 2"/>
    <property type="match status" value="1"/>
</dbReference>
<dbReference type="PANTHER" id="PTHR45790">
    <property type="entry name" value="SIROHEME SYNTHASE-RELATED"/>
    <property type="match status" value="1"/>
</dbReference>
<keyword evidence="9" id="KW-1185">Reference proteome</keyword>
<dbReference type="GO" id="GO:0032259">
    <property type="term" value="P:methylation"/>
    <property type="evidence" value="ECO:0007669"/>
    <property type="project" value="UniProtKB-KW"/>
</dbReference>
<dbReference type="Pfam" id="PF00590">
    <property type="entry name" value="TP_methylase"/>
    <property type="match status" value="1"/>
</dbReference>
<dbReference type="EC" id="2.1.1.107" evidence="1"/>
<sequence length="259" mass="28706">MGKVFIVGAGPGDPELITLKAIKCIQQADVIMYDRLINKELLQYAKKDADLLYCGKLPNYHTMKQETINKFLVKFAKAGKVVTRLKGGDPFLFGRGGEEVEYLVRHQIPFEIVPGITAAMAASSYAGIPLTFRNVSASCAFITGHRAEDNKSQSEEIHLMKSVDTLAIYMGVSNLPTIQKKLQLAGCDIQTPVAFIEWASTNKQRTIISTIKEMVNDAAKHQVKNPCLMIVGEVVKFHQSFNWFENEPENLSLNAGVTI</sequence>
<feature type="domain" description="Tetrapyrrole methylase" evidence="7">
    <location>
        <begin position="3"/>
        <end position="214"/>
    </location>
</feature>
<dbReference type="PROSITE" id="PS00839">
    <property type="entry name" value="SUMT_1"/>
    <property type="match status" value="1"/>
</dbReference>
<dbReference type="InterPro" id="IPR014776">
    <property type="entry name" value="4pyrrole_Mease_sub2"/>
</dbReference>
<dbReference type="InterPro" id="IPR000878">
    <property type="entry name" value="4pyrrol_Mease"/>
</dbReference>
<dbReference type="Gene3D" id="3.40.1010.10">
    <property type="entry name" value="Cobalt-precorrin-4 Transmethylase, Domain 1"/>
    <property type="match status" value="1"/>
</dbReference>
<protein>
    <recommendedName>
        <fullName evidence="1">uroporphyrinogen-III C-methyltransferase</fullName>
        <ecNumber evidence="1">2.1.1.107</ecNumber>
    </recommendedName>
</protein>
<proteinExistence type="inferred from homology"/>
<dbReference type="NCBIfam" id="TIGR01469">
    <property type="entry name" value="cobA_cysG_Cterm"/>
    <property type="match status" value="1"/>
</dbReference>
<dbReference type="RefSeq" id="WP_044895538.1">
    <property type="nucleotide sequence ID" value="NZ_JAUSTR010000001.1"/>
</dbReference>
<dbReference type="Proteomes" id="UP001225646">
    <property type="component" value="Unassembled WGS sequence"/>
</dbReference>
<evidence type="ECO:0000256" key="4">
    <source>
        <dbReference type="ARBA" id="ARBA00022691"/>
    </source>
</evidence>
<dbReference type="PROSITE" id="PS00840">
    <property type="entry name" value="SUMT_2"/>
    <property type="match status" value="1"/>
</dbReference>
<dbReference type="InterPro" id="IPR050161">
    <property type="entry name" value="Siro_Cobalamin_biosynth"/>
</dbReference>
<evidence type="ECO:0000256" key="3">
    <source>
        <dbReference type="ARBA" id="ARBA00022679"/>
    </source>
</evidence>
<dbReference type="InterPro" id="IPR003043">
    <property type="entry name" value="Uropor_MeTrfase_CS"/>
</dbReference>
<evidence type="ECO:0000256" key="2">
    <source>
        <dbReference type="ARBA" id="ARBA00022603"/>
    </source>
</evidence>
<evidence type="ECO:0000313" key="9">
    <source>
        <dbReference type="Proteomes" id="UP001225646"/>
    </source>
</evidence>
<evidence type="ECO:0000313" key="8">
    <source>
        <dbReference type="EMBL" id="MDQ0161677.1"/>
    </source>
</evidence>
<keyword evidence="4" id="KW-0949">S-adenosyl-L-methionine</keyword>
<dbReference type="EMBL" id="JAUSTR010000001">
    <property type="protein sequence ID" value="MDQ0161677.1"/>
    <property type="molecule type" value="Genomic_DNA"/>
</dbReference>
<dbReference type="NCBIfam" id="NF004790">
    <property type="entry name" value="PRK06136.1"/>
    <property type="match status" value="1"/>
</dbReference>
<evidence type="ECO:0000259" key="7">
    <source>
        <dbReference type="Pfam" id="PF00590"/>
    </source>
</evidence>
<name>A0ABT9VL31_9BACI</name>
<comment type="similarity">
    <text evidence="6">Belongs to the precorrin methyltransferase family.</text>
</comment>
<dbReference type="InterPro" id="IPR014777">
    <property type="entry name" value="4pyrrole_Mease_sub1"/>
</dbReference>
<dbReference type="SUPFAM" id="SSF53790">
    <property type="entry name" value="Tetrapyrrole methylase"/>
    <property type="match status" value="1"/>
</dbReference>
<dbReference type="InterPro" id="IPR006366">
    <property type="entry name" value="CobA/CysG_C"/>
</dbReference>
<organism evidence="8 9">
    <name type="scientific">Aeribacillus alveayuensis</name>
    <dbReference type="NCBI Taxonomy" id="279215"/>
    <lineage>
        <taxon>Bacteria</taxon>
        <taxon>Bacillati</taxon>
        <taxon>Bacillota</taxon>
        <taxon>Bacilli</taxon>
        <taxon>Bacillales</taxon>
        <taxon>Bacillaceae</taxon>
        <taxon>Aeribacillus</taxon>
    </lineage>
</organism>